<name>A0A0J9SJU3_PLAVI</name>
<feature type="compositionally biased region" description="Polar residues" evidence="1">
    <location>
        <begin position="286"/>
        <end position="296"/>
    </location>
</feature>
<dbReference type="OrthoDB" id="389408at2759"/>
<proteinExistence type="predicted"/>
<dbReference type="Proteomes" id="UP000053562">
    <property type="component" value="Unassembled WGS sequence"/>
</dbReference>
<organism evidence="2 3">
    <name type="scientific">Plasmodium vivax India VII</name>
    <dbReference type="NCBI Taxonomy" id="1077284"/>
    <lineage>
        <taxon>Eukaryota</taxon>
        <taxon>Sar</taxon>
        <taxon>Alveolata</taxon>
        <taxon>Apicomplexa</taxon>
        <taxon>Aconoidasida</taxon>
        <taxon>Haemosporida</taxon>
        <taxon>Plasmodiidae</taxon>
        <taxon>Plasmodium</taxon>
        <taxon>Plasmodium (Plasmodium)</taxon>
    </lineage>
</organism>
<feature type="region of interest" description="Disordered" evidence="1">
    <location>
        <begin position="132"/>
        <end position="345"/>
    </location>
</feature>
<feature type="compositionally biased region" description="Basic and acidic residues" evidence="1">
    <location>
        <begin position="207"/>
        <end position="219"/>
    </location>
</feature>
<feature type="compositionally biased region" description="Basic and acidic residues" evidence="1">
    <location>
        <begin position="132"/>
        <end position="151"/>
    </location>
</feature>
<feature type="compositionally biased region" description="Polar residues" evidence="1">
    <location>
        <begin position="155"/>
        <end position="171"/>
    </location>
</feature>
<evidence type="ECO:0008006" key="4">
    <source>
        <dbReference type="Google" id="ProtNLM"/>
    </source>
</evidence>
<protein>
    <recommendedName>
        <fullName evidence="4">VIR protein</fullName>
    </recommendedName>
</protein>
<evidence type="ECO:0000256" key="1">
    <source>
        <dbReference type="SAM" id="MobiDB-lite"/>
    </source>
</evidence>
<reference evidence="2 3" key="1">
    <citation type="submission" date="2011-08" db="EMBL/GenBank/DDBJ databases">
        <title>The Genome Sequence of Plasmodium vivax India VII.</title>
        <authorList>
            <consortium name="The Broad Institute Genome Sequencing Platform"/>
            <consortium name="The Broad Institute Genome Sequencing Center for Infectious Disease"/>
            <person name="Neafsey D."/>
            <person name="Carlton J."/>
            <person name="Barnwell J."/>
            <person name="Collins W."/>
            <person name="Escalante A."/>
            <person name="Mullikin J."/>
            <person name="Saul A."/>
            <person name="Guigo R."/>
            <person name="Camara F."/>
            <person name="Young S.K."/>
            <person name="Zeng Q."/>
            <person name="Gargeya S."/>
            <person name="Fitzgerald M."/>
            <person name="Haas B."/>
            <person name="Abouelleil A."/>
            <person name="Alvarado L."/>
            <person name="Arachchi H.M."/>
            <person name="Berlin A."/>
            <person name="Brown A."/>
            <person name="Chapman S.B."/>
            <person name="Chen Z."/>
            <person name="Dunbar C."/>
            <person name="Freedman E."/>
            <person name="Gearin G."/>
            <person name="Gellesch M."/>
            <person name="Goldberg J."/>
            <person name="Griggs A."/>
            <person name="Gujja S."/>
            <person name="Heiman D."/>
            <person name="Howarth C."/>
            <person name="Larson L."/>
            <person name="Lui A."/>
            <person name="MacDonald P.J.P."/>
            <person name="Montmayeur A."/>
            <person name="Murphy C."/>
            <person name="Neiman D."/>
            <person name="Pearson M."/>
            <person name="Priest M."/>
            <person name="Roberts A."/>
            <person name="Saif S."/>
            <person name="Shea T."/>
            <person name="Shenoy N."/>
            <person name="Sisk P."/>
            <person name="Stolte C."/>
            <person name="Sykes S."/>
            <person name="Wortman J."/>
            <person name="Nusbaum C."/>
            <person name="Birren B."/>
        </authorList>
    </citation>
    <scope>NUCLEOTIDE SEQUENCE [LARGE SCALE GENOMIC DNA]</scope>
    <source>
        <strain evidence="2 3">India VII</strain>
    </source>
</reference>
<dbReference type="EMBL" id="KQ234158">
    <property type="protein sequence ID" value="KMZ82861.1"/>
    <property type="molecule type" value="Genomic_DNA"/>
</dbReference>
<gene>
    <name evidence="2" type="ORF">PVIIG_04612</name>
</gene>
<evidence type="ECO:0000313" key="3">
    <source>
        <dbReference type="Proteomes" id="UP000053562"/>
    </source>
</evidence>
<feature type="compositionally biased region" description="Polar residues" evidence="1">
    <location>
        <begin position="264"/>
        <end position="278"/>
    </location>
</feature>
<sequence>MAKGSGTISITIFDDSKTLDDQKCLAKYFEVLEVIEGKIKEFNKQTHNGCEEWLNINEHINNKEKELTECYKQNFLTVDLNHSEKVKAFRDQRANYPECSNKPAYSAEVPVKLKAKTEHSCGAKKDCTEITEPGKQKAELKEKESKSKPEVGTRTPETGTAKGQTLLQTGHSPAHGEEPGQEKLIPPVSRVTNPSDKCAQTHVETVQSRENHLSNKPEQLENFTQSSLALETPAGQTDTSSKEISSAEISDPKGSSEAVGLSSRGPQSNSEGGASSDSILAGHQVSGKTNEGQTHGNKGDTTETSVEAPSSLKGTDRRASVEGSLVNKELKGSDTEGASSQSTVVNRVDADSVSHASASLGDVTHDPKPTVHVKSSATHSSGEQALDVVINNEGSSHTVPVREGNGDKAPACLTVSGRSAHSECTYDRNINQPVTSNNASHYKTVVDDTFLLCNHRKVKVLEMEQFIKMHNVQMKIPIVHPKHAKILDYLIQRMCMNSNKDKEKEYFLLLKAWHK</sequence>
<feature type="compositionally biased region" description="Polar residues" evidence="1">
    <location>
        <begin position="336"/>
        <end position="345"/>
    </location>
</feature>
<feature type="compositionally biased region" description="Polar residues" evidence="1">
    <location>
        <begin position="220"/>
        <end position="248"/>
    </location>
</feature>
<dbReference type="AlphaFoldDB" id="A0A0J9SJU3"/>
<accession>A0A0J9SJU3</accession>
<evidence type="ECO:0000313" key="2">
    <source>
        <dbReference type="EMBL" id="KMZ82861.1"/>
    </source>
</evidence>